<dbReference type="Gene3D" id="3.90.930.1">
    <property type="match status" value="1"/>
</dbReference>
<proteinExistence type="predicted"/>
<dbReference type="Proteomes" id="UP001597062">
    <property type="component" value="Unassembled WGS sequence"/>
</dbReference>
<reference evidence="2" key="1">
    <citation type="journal article" date="2019" name="Int. J. Syst. Evol. Microbiol.">
        <title>The Global Catalogue of Microorganisms (GCM) 10K type strain sequencing project: providing services to taxonomists for standard genome sequencing and annotation.</title>
        <authorList>
            <consortium name="The Broad Institute Genomics Platform"/>
            <consortium name="The Broad Institute Genome Sequencing Center for Infectious Disease"/>
            <person name="Wu L."/>
            <person name="Ma J."/>
        </authorList>
    </citation>
    <scope>NUCLEOTIDE SEQUENCE [LARGE SCALE GENOMIC DNA]</scope>
    <source>
        <strain evidence="2">CCUG 60527</strain>
    </source>
</reference>
<dbReference type="RefSeq" id="WP_386104089.1">
    <property type="nucleotide sequence ID" value="NZ_JBHTJR010000002.1"/>
</dbReference>
<accession>A0ABW3JN50</accession>
<evidence type="ECO:0000313" key="1">
    <source>
        <dbReference type="EMBL" id="MFD0991615.1"/>
    </source>
</evidence>
<comment type="caution">
    <text evidence="1">The sequence shown here is derived from an EMBL/GenBank/DDBJ whole genome shotgun (WGS) entry which is preliminary data.</text>
</comment>
<protein>
    <submittedName>
        <fullName evidence="1">Toxin-antitoxin system YwqK family antitoxin</fullName>
    </submittedName>
</protein>
<keyword evidence="2" id="KW-1185">Reference proteome</keyword>
<name>A0ABW3JN50_9FLAO</name>
<dbReference type="SUPFAM" id="SSF82185">
    <property type="entry name" value="Histone H3 K4-specific methyltransferase SET7/9 N-terminal domain"/>
    <property type="match status" value="1"/>
</dbReference>
<sequence>MRIATIIILLASFNLYPQEIEYQLYLKNSCNDSIEKAVFYSLKKGEIEYGISNLDNPIIKVPKYGIYKLISEETNEKLTIEISLKKSKDTLLTPSIYEYIKPLPPSFKKDLSESELKKLRKESRAIFKKCVSTLNGEQKDFFSNGKMRFYGNFKNGFATGEIKEYYQNGNIKRLLIYDNDGFLKTRIDYDKSGNEIKK</sequence>
<dbReference type="EMBL" id="JBHTJR010000002">
    <property type="protein sequence ID" value="MFD0991615.1"/>
    <property type="molecule type" value="Genomic_DNA"/>
</dbReference>
<dbReference type="InterPro" id="IPR011652">
    <property type="entry name" value="MORN_2"/>
</dbReference>
<dbReference type="Pfam" id="PF07661">
    <property type="entry name" value="MORN_2"/>
    <property type="match status" value="2"/>
</dbReference>
<organism evidence="1 2">
    <name type="scientific">Tenacibaculum geojense</name>
    <dbReference type="NCBI Taxonomy" id="915352"/>
    <lineage>
        <taxon>Bacteria</taxon>
        <taxon>Pseudomonadati</taxon>
        <taxon>Bacteroidota</taxon>
        <taxon>Flavobacteriia</taxon>
        <taxon>Flavobacteriales</taxon>
        <taxon>Flavobacteriaceae</taxon>
        <taxon>Tenacibaculum</taxon>
    </lineage>
</organism>
<gene>
    <name evidence="1" type="ORF">ACFQ1U_00210</name>
</gene>
<evidence type="ECO:0000313" key="2">
    <source>
        <dbReference type="Proteomes" id="UP001597062"/>
    </source>
</evidence>